<organism evidence="1 2">
    <name type="scientific">Entamoeba invadens IP1</name>
    <dbReference type="NCBI Taxonomy" id="370355"/>
    <lineage>
        <taxon>Eukaryota</taxon>
        <taxon>Amoebozoa</taxon>
        <taxon>Evosea</taxon>
        <taxon>Archamoebae</taxon>
        <taxon>Mastigamoebida</taxon>
        <taxon>Entamoebidae</taxon>
        <taxon>Entamoeba</taxon>
    </lineage>
</organism>
<keyword evidence="2" id="KW-1185">Reference proteome</keyword>
<dbReference type="GeneID" id="14889175"/>
<dbReference type="AlphaFoldDB" id="A0A0A1U786"/>
<dbReference type="InterPro" id="IPR026906">
    <property type="entry name" value="LRR_5"/>
</dbReference>
<evidence type="ECO:0000313" key="2">
    <source>
        <dbReference type="Proteomes" id="UP000014680"/>
    </source>
</evidence>
<proteinExistence type="predicted"/>
<dbReference type="OMA" id="IECFCEC"/>
<dbReference type="OrthoDB" id="1421090at2759"/>
<protein>
    <recommendedName>
        <fullName evidence="3">Leucine rich repeat containing protein BspA family protein</fullName>
    </recommendedName>
</protein>
<dbReference type="KEGG" id="eiv:EIN_482120"/>
<dbReference type="SUPFAM" id="SSF52058">
    <property type="entry name" value="L domain-like"/>
    <property type="match status" value="1"/>
</dbReference>
<reference evidence="1 2" key="1">
    <citation type="submission" date="2012-10" db="EMBL/GenBank/DDBJ databases">
        <authorList>
            <person name="Zafar N."/>
            <person name="Inman J."/>
            <person name="Hall N."/>
            <person name="Lorenzi H."/>
            <person name="Caler E."/>
        </authorList>
    </citation>
    <scope>NUCLEOTIDE SEQUENCE [LARGE SCALE GENOMIC DNA]</scope>
    <source>
        <strain evidence="1 2">IP1</strain>
    </source>
</reference>
<evidence type="ECO:0008006" key="3">
    <source>
        <dbReference type="Google" id="ProtNLM"/>
    </source>
</evidence>
<dbReference type="VEuPathDB" id="AmoebaDB:EIN_482120"/>
<sequence>MSKIDSYHVMIVSKYFDTIKDFINLELVCKKFGDTMEKFHFNPIPLIFKTLGYFSNIETLHLWNREDETFGNGFLIKKLQNGDNEDIPVFKKAFYKIIVWFNVDFETVDQNKSRNIEFKNVTYTRDDREKFGNIIPSSVTSIGEKCFNWCSYLSNITIPLSVTSFSDWCFIGCSSLSSMIIPSNVTSIGDYCFSYCSKLSSVVIPSNVTSIGDYCFYECNNLSSVTISSNVTLFGSYCFPSNTIVQQCY</sequence>
<dbReference type="EMBL" id="KB206527">
    <property type="protein sequence ID" value="ELP90188.1"/>
    <property type="molecule type" value="Genomic_DNA"/>
</dbReference>
<gene>
    <name evidence="1" type="ORF">EIN_482120</name>
</gene>
<dbReference type="Pfam" id="PF13306">
    <property type="entry name" value="LRR_5"/>
    <property type="match status" value="1"/>
</dbReference>
<dbReference type="InterPro" id="IPR053139">
    <property type="entry name" value="Surface_bspA-like"/>
</dbReference>
<dbReference type="Proteomes" id="UP000014680">
    <property type="component" value="Unassembled WGS sequence"/>
</dbReference>
<dbReference type="Gene3D" id="3.80.10.10">
    <property type="entry name" value="Ribonuclease Inhibitor"/>
    <property type="match status" value="1"/>
</dbReference>
<evidence type="ECO:0000313" key="1">
    <source>
        <dbReference type="EMBL" id="ELP90188.1"/>
    </source>
</evidence>
<dbReference type="PANTHER" id="PTHR45661:SF3">
    <property type="entry name" value="IG-LIKE DOMAIN-CONTAINING PROTEIN"/>
    <property type="match status" value="1"/>
</dbReference>
<name>A0A0A1U786_ENTIV</name>
<accession>A0A0A1U786</accession>
<dbReference type="PANTHER" id="PTHR45661">
    <property type="entry name" value="SURFACE ANTIGEN"/>
    <property type="match status" value="1"/>
</dbReference>
<dbReference type="RefSeq" id="XP_004256959.1">
    <property type="nucleotide sequence ID" value="XM_004256911.1"/>
</dbReference>
<dbReference type="InterPro" id="IPR032675">
    <property type="entry name" value="LRR_dom_sf"/>
</dbReference>